<feature type="compositionally biased region" description="Polar residues" evidence="1">
    <location>
        <begin position="10"/>
        <end position="29"/>
    </location>
</feature>
<name>A0A9D4DY73_DREPO</name>
<dbReference type="AlphaFoldDB" id="A0A9D4DY73"/>
<evidence type="ECO:0000256" key="1">
    <source>
        <dbReference type="SAM" id="MobiDB-lite"/>
    </source>
</evidence>
<dbReference type="EMBL" id="JAIWYP010000009">
    <property type="protein sequence ID" value="KAH3770259.1"/>
    <property type="molecule type" value="Genomic_DNA"/>
</dbReference>
<evidence type="ECO:0000313" key="2">
    <source>
        <dbReference type="EMBL" id="KAH3770259.1"/>
    </source>
</evidence>
<reference evidence="2" key="1">
    <citation type="journal article" date="2019" name="bioRxiv">
        <title>The Genome of the Zebra Mussel, Dreissena polymorpha: A Resource for Invasive Species Research.</title>
        <authorList>
            <person name="McCartney M.A."/>
            <person name="Auch B."/>
            <person name="Kono T."/>
            <person name="Mallez S."/>
            <person name="Zhang Y."/>
            <person name="Obille A."/>
            <person name="Becker A."/>
            <person name="Abrahante J.E."/>
            <person name="Garbe J."/>
            <person name="Badalamenti J.P."/>
            <person name="Herman A."/>
            <person name="Mangelson H."/>
            <person name="Liachko I."/>
            <person name="Sullivan S."/>
            <person name="Sone E.D."/>
            <person name="Koren S."/>
            <person name="Silverstein K.A.T."/>
            <person name="Beckman K.B."/>
            <person name="Gohl D.M."/>
        </authorList>
    </citation>
    <scope>NUCLEOTIDE SEQUENCE</scope>
    <source>
        <strain evidence="2">Duluth1</strain>
        <tissue evidence="2">Whole animal</tissue>
    </source>
</reference>
<proteinExistence type="predicted"/>
<feature type="region of interest" description="Disordered" evidence="1">
    <location>
        <begin position="1"/>
        <end position="29"/>
    </location>
</feature>
<keyword evidence="3" id="KW-1185">Reference proteome</keyword>
<comment type="caution">
    <text evidence="2">The sequence shown here is derived from an EMBL/GenBank/DDBJ whole genome shotgun (WGS) entry which is preliminary data.</text>
</comment>
<gene>
    <name evidence="2" type="ORF">DPMN_171543</name>
</gene>
<evidence type="ECO:0000313" key="3">
    <source>
        <dbReference type="Proteomes" id="UP000828390"/>
    </source>
</evidence>
<dbReference type="Proteomes" id="UP000828390">
    <property type="component" value="Unassembled WGS sequence"/>
</dbReference>
<protein>
    <submittedName>
        <fullName evidence="2">Uncharacterized protein</fullName>
    </submittedName>
</protein>
<accession>A0A9D4DY73</accession>
<reference evidence="2" key="2">
    <citation type="submission" date="2020-11" db="EMBL/GenBank/DDBJ databases">
        <authorList>
            <person name="McCartney M.A."/>
            <person name="Auch B."/>
            <person name="Kono T."/>
            <person name="Mallez S."/>
            <person name="Becker A."/>
            <person name="Gohl D.M."/>
            <person name="Silverstein K.A.T."/>
            <person name="Koren S."/>
            <person name="Bechman K.B."/>
            <person name="Herman A."/>
            <person name="Abrahante J.E."/>
            <person name="Garbe J."/>
        </authorList>
    </citation>
    <scope>NUCLEOTIDE SEQUENCE</scope>
    <source>
        <strain evidence="2">Duluth1</strain>
        <tissue evidence="2">Whole animal</tissue>
    </source>
</reference>
<organism evidence="2 3">
    <name type="scientific">Dreissena polymorpha</name>
    <name type="common">Zebra mussel</name>
    <name type="synonym">Mytilus polymorpha</name>
    <dbReference type="NCBI Taxonomy" id="45954"/>
    <lineage>
        <taxon>Eukaryota</taxon>
        <taxon>Metazoa</taxon>
        <taxon>Spiralia</taxon>
        <taxon>Lophotrochozoa</taxon>
        <taxon>Mollusca</taxon>
        <taxon>Bivalvia</taxon>
        <taxon>Autobranchia</taxon>
        <taxon>Heteroconchia</taxon>
        <taxon>Euheterodonta</taxon>
        <taxon>Imparidentia</taxon>
        <taxon>Neoheterodontei</taxon>
        <taxon>Myida</taxon>
        <taxon>Dreissenoidea</taxon>
        <taxon>Dreissenidae</taxon>
        <taxon>Dreissena</taxon>
    </lineage>
</organism>
<sequence>MYSPAEKVGQSGTDPQGQISRPSVGTKQNRWWSCHHCARANYRGNYGRGW</sequence>